<comment type="caution">
    <text evidence="2">The sequence shown here is derived from an EMBL/GenBank/DDBJ whole genome shotgun (WGS) entry which is preliminary data.</text>
</comment>
<dbReference type="EMBL" id="CAJVCH010571376">
    <property type="protein sequence ID" value="CAG7837368.1"/>
    <property type="molecule type" value="Genomic_DNA"/>
</dbReference>
<evidence type="ECO:0000313" key="3">
    <source>
        <dbReference type="Proteomes" id="UP000708208"/>
    </source>
</evidence>
<feature type="signal peptide" evidence="1">
    <location>
        <begin position="1"/>
        <end position="17"/>
    </location>
</feature>
<name>A0A8J2LSS3_9HEXA</name>
<dbReference type="AlphaFoldDB" id="A0A8J2LSS3"/>
<evidence type="ECO:0000256" key="1">
    <source>
        <dbReference type="SAM" id="SignalP"/>
    </source>
</evidence>
<dbReference type="Proteomes" id="UP000708208">
    <property type="component" value="Unassembled WGS sequence"/>
</dbReference>
<keyword evidence="1" id="KW-0732">Signal</keyword>
<evidence type="ECO:0000313" key="2">
    <source>
        <dbReference type="EMBL" id="CAG7837368.1"/>
    </source>
</evidence>
<sequence>MIRSILLCCLGIVIVQALPAVDIEAQKAKLKESLDNFENTLNTLPMSLSAFGIKSAADIVNVLKVLTPNMDPKYATQTDLLIQALEDPQVTPYVDLTLQKLPELGPVFHGIRTFLEGPEDKPLLDAIEQVLPPLETAVNKLTEKVIGALSEAQVEITKEVETFNTLLQKPEVKEVLLKFEALPEVIKLHDIGKSYGLDLLGGLKKLEANLATPAP</sequence>
<accession>A0A8J2LSS3</accession>
<proteinExistence type="predicted"/>
<reference evidence="2" key="1">
    <citation type="submission" date="2021-06" db="EMBL/GenBank/DDBJ databases">
        <authorList>
            <person name="Hodson N. C."/>
            <person name="Mongue J. A."/>
            <person name="Jaron S. K."/>
        </authorList>
    </citation>
    <scope>NUCLEOTIDE SEQUENCE</scope>
</reference>
<keyword evidence="3" id="KW-1185">Reference proteome</keyword>
<feature type="chain" id="PRO_5035283936" evidence="1">
    <location>
        <begin position="18"/>
        <end position="215"/>
    </location>
</feature>
<organism evidence="2 3">
    <name type="scientific">Allacma fusca</name>
    <dbReference type="NCBI Taxonomy" id="39272"/>
    <lineage>
        <taxon>Eukaryota</taxon>
        <taxon>Metazoa</taxon>
        <taxon>Ecdysozoa</taxon>
        <taxon>Arthropoda</taxon>
        <taxon>Hexapoda</taxon>
        <taxon>Collembola</taxon>
        <taxon>Symphypleona</taxon>
        <taxon>Sminthuridae</taxon>
        <taxon>Allacma</taxon>
    </lineage>
</organism>
<gene>
    <name evidence="2" type="ORF">AFUS01_LOCUS46491</name>
</gene>
<protein>
    <submittedName>
        <fullName evidence="2">Uncharacterized protein</fullName>
    </submittedName>
</protein>